<sequence length="874" mass="94834">MNNNAVHSPKMKRSWGISPLWILPIVTMLLAGWLVMKSVNDAGERIQIQFSNGQGLVAGRTPIRYQGLEVGMVRDIKLSQDLDSIYVSADIYPEATKLLSHDTQFWLVKPKASLSGVSGLDALVSGNYIALQPGENRDSDYPTKYHGLDNAPANLQANNGLTVTLKARDLGGISVGSQIVYKKIPIGEVYSYQLAKDDKAVLIQASIKDEYRHIITKQSRFWNVSGVGAEVGFHGVGVHLDSLNALISGAIAVDSPDGGDPVAKNAQFKLYKNLKTAGRGVPITIQLPDHSGITSTGSPIMFRGIEIGQITNLSLDSKRLHTIADAAIEPAFADMLTTNARFVLEEPQVSLSGVKNLGNFIKGNYLSFIPGDGERNRQFAAEAKSSIATSNTFTLSLHAADSYGIEVNTPVLYRGIPVGKVLHVQLIGDSQVRFYLQLDKKYQSLVKSQSRFYLSNSVNASLTENGVSVSLPSAKQLVAGSISFTSQGDNHPASSYELYSSQSLAELAQFNQSGSSKISLVADTLPSVQKGSPILYRNLQVGSVSNYTLTPKGVRIEANINNQYRHLINDHSVFWDHSGVKVTASLSGVSMQAGPLQSLLKGGIAFDTLNGVENKSGNDWTLYSSYEQAKRHGSVITLRSSENYGVKAGTPLEYQGVNIGSVTHVTPNFSGNEMTFMVQIKPEYSQYVARTGSRFWVAKANISLHGVDNVDKLLHPTINVAPGQGKETHQFELSSSAYQQNGVRFVLQSPMRHSLSPNTPVYFRQIEVGRVLDVKLGDLADRVVSTIEIKPQYAYLIRTNTVFWNTSGVNVSIGITGAKVKAGTLDSLVRGGVSFATPPANGALKPIAESGHAFRLHESAEDEWTQWQTPIPKP</sequence>
<gene>
    <name evidence="9" type="ORF">I1A42_07770</name>
</gene>
<dbReference type="Proteomes" id="UP000597206">
    <property type="component" value="Unassembled WGS sequence"/>
</dbReference>
<reference evidence="9 10" key="1">
    <citation type="submission" date="2020-11" db="EMBL/GenBank/DDBJ databases">
        <title>Vibrio nitrifigilis sp. nov., a marine nitrogen-fixing bacterium isolated from the lagoon sediment of an islet inside an atoll.</title>
        <authorList>
            <person name="Wang L.-T."/>
            <person name="Shieh W.Y."/>
        </authorList>
    </citation>
    <scope>NUCLEOTIDE SEQUENCE [LARGE SCALE GENOMIC DNA]</scope>
    <source>
        <strain evidence="9 10">NFV-1</strain>
    </source>
</reference>
<keyword evidence="2" id="KW-1003">Cell membrane</keyword>
<accession>A0ABS0GDJ0</accession>
<dbReference type="InterPro" id="IPR051800">
    <property type="entry name" value="PqiA-PqiB_transport"/>
</dbReference>
<evidence type="ECO:0000256" key="3">
    <source>
        <dbReference type="ARBA" id="ARBA00022519"/>
    </source>
</evidence>
<dbReference type="Pfam" id="PF02470">
    <property type="entry name" value="MlaD"/>
    <property type="match status" value="7"/>
</dbReference>
<dbReference type="PANTHER" id="PTHR30462">
    <property type="entry name" value="INTERMEMBRANE TRANSPORT PROTEIN PQIB-RELATED"/>
    <property type="match status" value="1"/>
</dbReference>
<keyword evidence="6 7" id="KW-0472">Membrane</keyword>
<dbReference type="EMBL" id="JADPMR010000001">
    <property type="protein sequence ID" value="MBF9000456.1"/>
    <property type="molecule type" value="Genomic_DNA"/>
</dbReference>
<keyword evidence="4 7" id="KW-0812">Transmembrane</keyword>
<feature type="domain" description="Mce/MlaD" evidence="8">
    <location>
        <begin position="634"/>
        <end position="700"/>
    </location>
</feature>
<evidence type="ECO:0000256" key="6">
    <source>
        <dbReference type="ARBA" id="ARBA00023136"/>
    </source>
</evidence>
<comment type="caution">
    <text evidence="9">The sequence shown here is derived from an EMBL/GenBank/DDBJ whole genome shotgun (WGS) entry which is preliminary data.</text>
</comment>
<feature type="domain" description="Mce/MlaD" evidence="8">
    <location>
        <begin position="279"/>
        <end position="371"/>
    </location>
</feature>
<keyword evidence="5 7" id="KW-1133">Transmembrane helix</keyword>
<evidence type="ECO:0000256" key="5">
    <source>
        <dbReference type="ARBA" id="ARBA00022989"/>
    </source>
</evidence>
<evidence type="ECO:0000313" key="10">
    <source>
        <dbReference type="Proteomes" id="UP000597206"/>
    </source>
</evidence>
<dbReference type="InterPro" id="IPR003399">
    <property type="entry name" value="Mce/MlaD"/>
</dbReference>
<feature type="domain" description="Mce/MlaD" evidence="8">
    <location>
        <begin position="43"/>
        <end position="134"/>
    </location>
</feature>
<evidence type="ECO:0000256" key="4">
    <source>
        <dbReference type="ARBA" id="ARBA00022692"/>
    </source>
</evidence>
<keyword evidence="3" id="KW-0997">Cell inner membrane</keyword>
<keyword evidence="10" id="KW-1185">Reference proteome</keyword>
<feature type="domain" description="Mce/MlaD" evidence="8">
    <location>
        <begin position="517"/>
        <end position="573"/>
    </location>
</feature>
<evidence type="ECO:0000313" key="9">
    <source>
        <dbReference type="EMBL" id="MBF9000456.1"/>
    </source>
</evidence>
<feature type="transmembrane region" description="Helical" evidence="7">
    <location>
        <begin position="20"/>
        <end position="36"/>
    </location>
</feature>
<dbReference type="PANTHER" id="PTHR30462:SF0">
    <property type="entry name" value="INTERMEMBRANE TRANSPORT PROTEIN YEBT"/>
    <property type="match status" value="1"/>
</dbReference>
<evidence type="ECO:0000259" key="8">
    <source>
        <dbReference type="Pfam" id="PF02470"/>
    </source>
</evidence>
<feature type="domain" description="Mce/MlaD" evidence="8">
    <location>
        <begin position="742"/>
        <end position="806"/>
    </location>
</feature>
<organism evidence="9 10">
    <name type="scientific">Vibrio nitrifigilis</name>
    <dbReference type="NCBI Taxonomy" id="2789781"/>
    <lineage>
        <taxon>Bacteria</taxon>
        <taxon>Pseudomonadati</taxon>
        <taxon>Pseudomonadota</taxon>
        <taxon>Gammaproteobacteria</taxon>
        <taxon>Vibrionales</taxon>
        <taxon>Vibrionaceae</taxon>
        <taxon>Vibrio</taxon>
    </lineage>
</organism>
<proteinExistence type="predicted"/>
<evidence type="ECO:0000256" key="7">
    <source>
        <dbReference type="SAM" id="Phobius"/>
    </source>
</evidence>
<comment type="subcellular location">
    <subcellularLocation>
        <location evidence="1">Cell inner membrane</location>
    </subcellularLocation>
</comment>
<feature type="domain" description="Mce/MlaD" evidence="8">
    <location>
        <begin position="160"/>
        <end position="220"/>
    </location>
</feature>
<dbReference type="RefSeq" id="WP_196123128.1">
    <property type="nucleotide sequence ID" value="NZ_JADPMR010000001.1"/>
</dbReference>
<evidence type="ECO:0000256" key="1">
    <source>
        <dbReference type="ARBA" id="ARBA00004533"/>
    </source>
</evidence>
<feature type="domain" description="Mce/MlaD" evidence="8">
    <location>
        <begin position="393"/>
        <end position="456"/>
    </location>
</feature>
<protein>
    <submittedName>
        <fullName evidence="9">MCE family protein</fullName>
    </submittedName>
</protein>
<name>A0ABS0GDJ0_9VIBR</name>
<evidence type="ECO:0000256" key="2">
    <source>
        <dbReference type="ARBA" id="ARBA00022475"/>
    </source>
</evidence>